<dbReference type="KEGG" id="nag:AArcMg_1507"/>
<evidence type="ECO:0000313" key="2">
    <source>
        <dbReference type="Proteomes" id="UP000258613"/>
    </source>
</evidence>
<dbReference type="EMBL" id="CP027033">
    <property type="protein sequence ID" value="AXR81520.1"/>
    <property type="molecule type" value="Genomic_DNA"/>
</dbReference>
<keyword evidence="2" id="KW-1185">Reference proteome</keyword>
<organism evidence="1 2">
    <name type="scientific">Natrarchaeobaculum sulfurireducens</name>
    <dbReference type="NCBI Taxonomy" id="2044521"/>
    <lineage>
        <taxon>Archaea</taxon>
        <taxon>Methanobacteriati</taxon>
        <taxon>Methanobacteriota</taxon>
        <taxon>Stenosarchaea group</taxon>
        <taxon>Halobacteria</taxon>
        <taxon>Halobacteriales</taxon>
        <taxon>Natrialbaceae</taxon>
        <taxon>Natrarchaeobaculum</taxon>
    </lineage>
</organism>
<accession>A0A346PPS5</accession>
<dbReference type="GeneID" id="37641993"/>
<name>A0A346PPS5_9EURY</name>
<sequence length="92" mass="10548">MTDDDTHEFDRRVVMEPQRIDEESTRAGLAIVHVTQTEYGDAISFENFHYAEDGEIVPTRAALAPYPDGLKAIVDLNDLYEEWKESKSTEEE</sequence>
<dbReference type="AlphaFoldDB" id="A0A346PPS5"/>
<dbReference type="Proteomes" id="UP000258613">
    <property type="component" value="Chromosome"/>
</dbReference>
<dbReference type="RefSeq" id="WP_117368222.1">
    <property type="nucleotide sequence ID" value="NZ_CP027033.1"/>
</dbReference>
<protein>
    <submittedName>
        <fullName evidence="1">Uncharacterized protein</fullName>
    </submittedName>
</protein>
<proteinExistence type="predicted"/>
<evidence type="ECO:0000313" key="1">
    <source>
        <dbReference type="EMBL" id="AXR81520.1"/>
    </source>
</evidence>
<reference evidence="2" key="1">
    <citation type="submission" date="2018-02" db="EMBL/GenBank/DDBJ databases">
        <title>Phenotypic and genomic properties of facultatively anaerobic sulfur-reducing natronoarchaea from hypersaline soda lakes.</title>
        <authorList>
            <person name="Sorokin D.Y."/>
            <person name="Kublanov I.V."/>
            <person name="Roman P."/>
            <person name="Sinninghe Damste J.S."/>
            <person name="Golyshin P.N."/>
            <person name="Rojo D."/>
            <person name="Ciordia S."/>
            <person name="Mena M.D.C."/>
            <person name="Ferrer M."/>
            <person name="Messina E."/>
            <person name="Smedile F."/>
            <person name="La Spada G."/>
            <person name="La Cono V."/>
            <person name="Yakimov M.M."/>
        </authorList>
    </citation>
    <scope>NUCLEOTIDE SEQUENCE [LARGE SCALE GENOMIC DNA]</scope>
    <source>
        <strain evidence="2">AArc-Mg</strain>
    </source>
</reference>
<gene>
    <name evidence="1" type="ORF">AArcMg_1507</name>
</gene>